<evidence type="ECO:0000256" key="11">
    <source>
        <dbReference type="PROSITE-ProRule" id="PRU00176"/>
    </source>
</evidence>
<dbReference type="InterPro" id="IPR000504">
    <property type="entry name" value="RRM_dom"/>
</dbReference>
<evidence type="ECO:0000256" key="5">
    <source>
        <dbReference type="ARBA" id="ARBA00022792"/>
    </source>
</evidence>
<reference evidence="16 17" key="1">
    <citation type="submission" date="2020-05" db="EMBL/GenBank/DDBJ databases">
        <title>Ceratocystis lukuohia genome.</title>
        <authorList>
            <person name="Harrington T.C."/>
            <person name="Kim K."/>
            <person name="Mayers C.G."/>
        </authorList>
    </citation>
    <scope>NUCLEOTIDE SEQUENCE [LARGE SCALE GENOMIC DNA]</scope>
    <source>
        <strain evidence="16 17">C4212</strain>
    </source>
</reference>
<keyword evidence="8 12" id="KW-0496">Mitochondrion</keyword>
<dbReference type="EMBL" id="JABSNW010000005">
    <property type="protein sequence ID" value="KAL2887002.1"/>
    <property type="molecule type" value="Genomic_DNA"/>
</dbReference>
<dbReference type="InterPro" id="IPR035979">
    <property type="entry name" value="RBD_domain_sf"/>
</dbReference>
<keyword evidence="9" id="KW-0472">Membrane</keyword>
<dbReference type="InterPro" id="IPR027417">
    <property type="entry name" value="P-loop_NTPase"/>
</dbReference>
<keyword evidence="12" id="KW-0507">mRNA processing</keyword>
<evidence type="ECO:0000256" key="7">
    <source>
        <dbReference type="ARBA" id="ARBA00022989"/>
    </source>
</evidence>
<dbReference type="InterPro" id="IPR012677">
    <property type="entry name" value="Nucleotide-bd_a/b_plait_sf"/>
</dbReference>
<comment type="similarity">
    <text evidence="2 12">Belongs to the YME2 family.</text>
</comment>
<dbReference type="GeneID" id="98118735"/>
<protein>
    <recommendedName>
        <fullName evidence="3 12">Mitochondrial escape protein 2</fullName>
    </recommendedName>
</protein>
<gene>
    <name evidence="16" type="ORF">HOO65_050123</name>
</gene>
<feature type="domain" description="RRM" evidence="15">
    <location>
        <begin position="235"/>
        <end position="327"/>
    </location>
</feature>
<comment type="caution">
    <text evidence="16">The sequence shown here is derived from an EMBL/GenBank/DDBJ whole genome shotgun (WGS) entry which is preliminary data.</text>
</comment>
<keyword evidence="7" id="KW-1133">Transmembrane helix</keyword>
<feature type="compositionally biased region" description="Polar residues" evidence="14">
    <location>
        <begin position="45"/>
        <end position="72"/>
    </location>
</feature>
<dbReference type="Pfam" id="PF10443">
    <property type="entry name" value="RNA12"/>
    <property type="match status" value="1"/>
</dbReference>
<evidence type="ECO:0000259" key="15">
    <source>
        <dbReference type="PROSITE" id="PS50102"/>
    </source>
</evidence>
<evidence type="ECO:0000256" key="3">
    <source>
        <dbReference type="ARBA" id="ARBA00020222"/>
    </source>
</evidence>
<evidence type="ECO:0000256" key="6">
    <source>
        <dbReference type="ARBA" id="ARBA00022946"/>
    </source>
</evidence>
<feature type="coiled-coil region" evidence="13">
    <location>
        <begin position="824"/>
        <end position="889"/>
    </location>
</feature>
<comment type="subcellular location">
    <subcellularLocation>
        <location evidence="1 12">Mitochondrion inner membrane</location>
        <topology evidence="1 12">Single-pass membrane protein</topology>
    </subcellularLocation>
</comment>
<evidence type="ECO:0000256" key="9">
    <source>
        <dbReference type="ARBA" id="ARBA00023136"/>
    </source>
</evidence>
<keyword evidence="13" id="KW-0175">Coiled coil</keyword>
<evidence type="ECO:0000256" key="8">
    <source>
        <dbReference type="ARBA" id="ARBA00023128"/>
    </source>
</evidence>
<evidence type="ECO:0000256" key="1">
    <source>
        <dbReference type="ARBA" id="ARBA00004434"/>
    </source>
</evidence>
<evidence type="ECO:0000256" key="13">
    <source>
        <dbReference type="SAM" id="Coils"/>
    </source>
</evidence>
<keyword evidence="17" id="KW-1185">Reference proteome</keyword>
<evidence type="ECO:0000313" key="17">
    <source>
        <dbReference type="Proteomes" id="UP001610728"/>
    </source>
</evidence>
<evidence type="ECO:0000256" key="4">
    <source>
        <dbReference type="ARBA" id="ARBA00022692"/>
    </source>
</evidence>
<dbReference type="Gene3D" id="3.40.50.300">
    <property type="entry name" value="P-loop containing nucleotide triphosphate hydrolases"/>
    <property type="match status" value="1"/>
</dbReference>
<keyword evidence="6" id="KW-0809">Transit peptide</keyword>
<feature type="region of interest" description="Disordered" evidence="14">
    <location>
        <begin position="45"/>
        <end position="76"/>
    </location>
</feature>
<proteinExistence type="inferred from homology"/>
<evidence type="ECO:0000256" key="10">
    <source>
        <dbReference type="ARBA" id="ARBA00025276"/>
    </source>
</evidence>
<accession>A0ABR4MFF2</accession>
<dbReference type="Gene3D" id="3.30.70.330">
    <property type="match status" value="1"/>
</dbReference>
<dbReference type="InterPro" id="IPR039627">
    <property type="entry name" value="Yme2_C"/>
</dbReference>
<dbReference type="SUPFAM" id="SSF52540">
    <property type="entry name" value="P-loop containing nucleoside triphosphate hydrolases"/>
    <property type="match status" value="1"/>
</dbReference>
<evidence type="ECO:0000256" key="2">
    <source>
        <dbReference type="ARBA" id="ARBA00010320"/>
    </source>
</evidence>
<dbReference type="PANTHER" id="PTHR32198">
    <property type="entry name" value="MITOCHONDRIAL ESCAPE PROTEIN 2"/>
    <property type="match status" value="1"/>
</dbReference>
<dbReference type="SUPFAM" id="SSF54928">
    <property type="entry name" value="RNA-binding domain, RBD"/>
    <property type="match status" value="1"/>
</dbReference>
<keyword evidence="11 12" id="KW-0694">RNA-binding</keyword>
<evidence type="ECO:0000256" key="14">
    <source>
        <dbReference type="SAM" id="MobiDB-lite"/>
    </source>
</evidence>
<dbReference type="Proteomes" id="UP001610728">
    <property type="component" value="Unassembled WGS sequence"/>
</dbReference>
<evidence type="ECO:0000256" key="12">
    <source>
        <dbReference type="RuleBase" id="RU367108"/>
    </source>
</evidence>
<dbReference type="PANTHER" id="PTHR32198:SF2">
    <property type="entry name" value="MITOCHONDRIAL ESCAPE PROTEIN 2"/>
    <property type="match status" value="1"/>
</dbReference>
<dbReference type="PROSITE" id="PS50102">
    <property type="entry name" value="RRM"/>
    <property type="match status" value="1"/>
</dbReference>
<organism evidence="16 17">
    <name type="scientific">Ceratocystis lukuohia</name>
    <dbReference type="NCBI Taxonomy" id="2019550"/>
    <lineage>
        <taxon>Eukaryota</taxon>
        <taxon>Fungi</taxon>
        <taxon>Dikarya</taxon>
        <taxon>Ascomycota</taxon>
        <taxon>Pezizomycotina</taxon>
        <taxon>Sordariomycetes</taxon>
        <taxon>Hypocreomycetidae</taxon>
        <taxon>Microascales</taxon>
        <taxon>Ceratocystidaceae</taxon>
        <taxon>Ceratocystis</taxon>
    </lineage>
</organism>
<evidence type="ECO:0000313" key="16">
    <source>
        <dbReference type="EMBL" id="KAL2887002.1"/>
    </source>
</evidence>
<sequence>MMLLRRTQMQSLAAQHRLVLSRPRVSLSAASRAIRAQPCLTTVRWESSSSGTASNGVGSLSKAATETSSSDIPQPIEDAEVAEDRSGGHIAAKENEALFFVNTPEAAADQEHIDTSFLPVKFGFMLEWLSPQQSDAVRKLANPSRGSDPISLAQEAIEISSSVEITEVIPRLKDGGAFVKIRYKPGTDKKELAEKIRLRLKKKPVRTWYSPFRGIDIGLVKGIPWLEDLRRFPGRRIKIEFMPKEAGGTAAELSQENMYSLFRRYGKISEITSQPFDSKILPRYAYVDFASMNDAIMARNCLHGVLVPAELGGGKDGTRLQTSYETNVRMRGLWTWITSHPRIVIPILAAILAAITVSVFDPIRKFFVQTHIQHSFDLNKMAVYTWFKTRTSDLLSFAGGSFHDSAAFSAVWEQQQDLIDEVKMWTRENTDTFVVVYGPRGSGKTELVLDQALSERKNVLVLDCKPIADARGESVALKNLAASVGYRPIFAWAYSLSSMVDLAIQGTTGVKSSFSETFEAQVARILNTTAAALKDASALDRKKMKDSDLSEDAYLEAHPERRSVVVVDNFLYGAENNPILYDKLTEWAAMLVQNNIAHVIFLTSEASFTKTLARVLPDRAFRQVALGDLAPDVARSFVLSRLSAEADEGAADETSAAAAKQRLEKLNHEELNRAIHTLGGRVTDLEALSRRLNAGEEPLAALDEMINQLAAEVVRMYLTSRSSDSSGIASPSSPRAWTPSQAWTLVSQLATKDSLRYEEVLLSGLFANDSAAAAAAIDGLAAHELINVRWQAGRPRTITTGKPAYRAAFATLMGDDVLRARLQLDALSELVKVETKKIEKTESELVLLGGLPKQPWQVGSRVKYLLEKLDTSQQKINELEKEMARMKKILSGKA</sequence>
<dbReference type="Pfam" id="PF00076">
    <property type="entry name" value="RRM_1"/>
    <property type="match status" value="1"/>
</dbReference>
<dbReference type="InterPro" id="IPR018850">
    <property type="entry name" value="Mt_escape_2_C"/>
</dbReference>
<dbReference type="RefSeq" id="XP_070858182.1">
    <property type="nucleotide sequence ID" value="XM_071003174.1"/>
</dbReference>
<name>A0ABR4MFF2_9PEZI</name>
<keyword evidence="5 12" id="KW-0999">Mitochondrion inner membrane</keyword>
<keyword evidence="4" id="KW-0812">Transmembrane</keyword>
<comment type="function">
    <text evidence="10 12">Plays a role in maintaining the mitochondrial genome and in controlling the mtDNA escape. Involved in the regulation of mtDNA nucleotide structure and number. May have a dispensable role in early maturation of pre-rRNA.</text>
</comment>